<evidence type="ECO:0000313" key="4">
    <source>
        <dbReference type="EMBL" id="AYF97366.1"/>
    </source>
</evidence>
<protein>
    <submittedName>
        <fullName evidence="4">GNAT family N-acetyltransferase</fullName>
    </submittedName>
</protein>
<dbReference type="InterPro" id="IPR000182">
    <property type="entry name" value="GNAT_dom"/>
</dbReference>
<dbReference type="AlphaFoldDB" id="A0A387B8E5"/>
<evidence type="ECO:0000256" key="2">
    <source>
        <dbReference type="ARBA" id="ARBA00023315"/>
    </source>
</evidence>
<keyword evidence="5" id="KW-1185">Reference proteome</keyword>
<organism evidence="4 5">
    <name type="scientific">Protaetiibacter intestinalis</name>
    <dbReference type="NCBI Taxonomy" id="2419774"/>
    <lineage>
        <taxon>Bacteria</taxon>
        <taxon>Bacillati</taxon>
        <taxon>Actinomycetota</taxon>
        <taxon>Actinomycetes</taxon>
        <taxon>Micrococcales</taxon>
        <taxon>Microbacteriaceae</taxon>
        <taxon>Protaetiibacter</taxon>
    </lineage>
</organism>
<keyword evidence="1 4" id="KW-0808">Transferase</keyword>
<dbReference type="Proteomes" id="UP000278886">
    <property type="component" value="Chromosome"/>
</dbReference>
<evidence type="ECO:0000259" key="3">
    <source>
        <dbReference type="PROSITE" id="PS51186"/>
    </source>
</evidence>
<keyword evidence="2" id="KW-0012">Acyltransferase</keyword>
<dbReference type="PROSITE" id="PS51186">
    <property type="entry name" value="GNAT"/>
    <property type="match status" value="1"/>
</dbReference>
<evidence type="ECO:0000256" key="1">
    <source>
        <dbReference type="ARBA" id="ARBA00022679"/>
    </source>
</evidence>
<sequence length="159" mass="17177">MAPMTTTEIAIGDLTDPRILRLLEDHLADMHAESPPESVHALDVSALQDAAVTFWALSDGDAVLGCVALKQLDESHGELKSMRTDAAARGRGLGRLLLDHVLAEARARGYRRVSLETGTQDFFAPARTLYASAGFAETGPFADYVLDPYSVFMTLDLDA</sequence>
<dbReference type="InterPro" id="IPR050832">
    <property type="entry name" value="Bact_Acetyltransf"/>
</dbReference>
<accession>A0A387B8E5</accession>
<dbReference type="KEGG" id="lyd:D7I47_03255"/>
<dbReference type="EMBL" id="CP032630">
    <property type="protein sequence ID" value="AYF97366.1"/>
    <property type="molecule type" value="Genomic_DNA"/>
</dbReference>
<dbReference type="SUPFAM" id="SSF55729">
    <property type="entry name" value="Acyl-CoA N-acyltransferases (Nat)"/>
    <property type="match status" value="1"/>
</dbReference>
<dbReference type="Gene3D" id="3.40.630.30">
    <property type="match status" value="1"/>
</dbReference>
<name>A0A387B8E5_9MICO</name>
<gene>
    <name evidence="4" type="ORF">D7I47_03255</name>
</gene>
<dbReference type="OrthoDB" id="9803233at2"/>
<dbReference type="PANTHER" id="PTHR43877:SF5">
    <property type="entry name" value="BLL8307 PROTEIN"/>
    <property type="match status" value="1"/>
</dbReference>
<evidence type="ECO:0000313" key="5">
    <source>
        <dbReference type="Proteomes" id="UP000278886"/>
    </source>
</evidence>
<dbReference type="GO" id="GO:0016747">
    <property type="term" value="F:acyltransferase activity, transferring groups other than amino-acyl groups"/>
    <property type="evidence" value="ECO:0007669"/>
    <property type="project" value="InterPro"/>
</dbReference>
<reference evidence="5" key="1">
    <citation type="submission" date="2018-09" db="EMBL/GenBank/DDBJ databases">
        <title>Genome sequencing of strain 2DFWR-13.</title>
        <authorList>
            <person name="Heo J."/>
            <person name="Kim S.-J."/>
            <person name="Kwon S.-W."/>
        </authorList>
    </citation>
    <scope>NUCLEOTIDE SEQUENCE [LARGE SCALE GENOMIC DNA]</scope>
    <source>
        <strain evidence="5">2DFWR-13</strain>
    </source>
</reference>
<proteinExistence type="predicted"/>
<dbReference type="Pfam" id="PF00583">
    <property type="entry name" value="Acetyltransf_1"/>
    <property type="match status" value="1"/>
</dbReference>
<feature type="domain" description="N-acetyltransferase" evidence="3">
    <location>
        <begin position="9"/>
        <end position="158"/>
    </location>
</feature>
<dbReference type="InterPro" id="IPR016181">
    <property type="entry name" value="Acyl_CoA_acyltransferase"/>
</dbReference>
<dbReference type="PANTHER" id="PTHR43877">
    <property type="entry name" value="AMINOALKYLPHOSPHONATE N-ACETYLTRANSFERASE-RELATED-RELATED"/>
    <property type="match status" value="1"/>
</dbReference>